<protein>
    <recommendedName>
        <fullName evidence="4">YbaB/EbfC DNA-binding family protein</fullName>
    </recommendedName>
</protein>
<evidence type="ECO:0000256" key="1">
    <source>
        <dbReference type="SAM" id="MobiDB-lite"/>
    </source>
</evidence>
<gene>
    <name evidence="2" type="ORF">SAMN04488242_0187</name>
</gene>
<sequence length="248" mass="27127">MSTKLFDDDYDPLAPPVGVGESPAPDTSAAEVPADDEDPVAGEELGEAGDGGFAGTDGIVRIWFDEEGRLGKVRVSPVWFQRLAPGKTLADAFRQAFRVSSLRLGEAPDREQVDYGSLDFGDLPPFTTETMNAYLGMMEEHKRRWDDAIARAEAAPRPIRRPASGKSAGVVVTLDDHGHPSSVQFDENWLDEAQVGAICTHVLTAAQRAREKFEPVADGSLAELERFRVEHDVLTAGFHALLNQKERR</sequence>
<name>A0A1G9HAK7_9ACTN</name>
<dbReference type="EMBL" id="FNGP01000001">
    <property type="protein sequence ID" value="SDL09966.1"/>
    <property type="molecule type" value="Genomic_DNA"/>
</dbReference>
<accession>A0A1G9HAK7</accession>
<keyword evidence="3" id="KW-1185">Reference proteome</keyword>
<dbReference type="AlphaFoldDB" id="A0A1G9HAK7"/>
<organism evidence="2 3">
    <name type="scientific">Tessaracoccus oleiagri</name>
    <dbReference type="NCBI Taxonomy" id="686624"/>
    <lineage>
        <taxon>Bacteria</taxon>
        <taxon>Bacillati</taxon>
        <taxon>Actinomycetota</taxon>
        <taxon>Actinomycetes</taxon>
        <taxon>Propionibacteriales</taxon>
        <taxon>Propionibacteriaceae</taxon>
        <taxon>Tessaracoccus</taxon>
    </lineage>
</organism>
<evidence type="ECO:0000313" key="3">
    <source>
        <dbReference type="Proteomes" id="UP000199475"/>
    </source>
</evidence>
<feature type="compositionally biased region" description="Acidic residues" evidence="1">
    <location>
        <begin position="33"/>
        <end position="47"/>
    </location>
</feature>
<feature type="region of interest" description="Disordered" evidence="1">
    <location>
        <begin position="1"/>
        <end position="51"/>
    </location>
</feature>
<dbReference type="RefSeq" id="WP_245701426.1">
    <property type="nucleotide sequence ID" value="NZ_FNGP01000001.1"/>
</dbReference>
<reference evidence="2 3" key="1">
    <citation type="submission" date="2016-10" db="EMBL/GenBank/DDBJ databases">
        <authorList>
            <person name="de Groot N.N."/>
        </authorList>
    </citation>
    <scope>NUCLEOTIDE SEQUENCE [LARGE SCALE GENOMIC DNA]</scope>
    <source>
        <strain evidence="2 3">CGMCC 1.9159</strain>
    </source>
</reference>
<evidence type="ECO:0000313" key="2">
    <source>
        <dbReference type="EMBL" id="SDL09966.1"/>
    </source>
</evidence>
<evidence type="ECO:0008006" key="4">
    <source>
        <dbReference type="Google" id="ProtNLM"/>
    </source>
</evidence>
<dbReference type="STRING" id="686624.SAMN04488242_0187"/>
<proteinExistence type="predicted"/>
<dbReference type="Proteomes" id="UP000199475">
    <property type="component" value="Unassembled WGS sequence"/>
</dbReference>